<dbReference type="CTD" id="20201813"/>
<dbReference type="Gene3D" id="3.40.30.10">
    <property type="entry name" value="Glutaredoxin"/>
    <property type="match status" value="1"/>
</dbReference>
<evidence type="ECO:0000256" key="2">
    <source>
        <dbReference type="ARBA" id="ARBA00022448"/>
    </source>
</evidence>
<evidence type="ECO:0000313" key="8">
    <source>
        <dbReference type="EnsemblMetazoa" id="HelroP167113"/>
    </source>
</evidence>
<dbReference type="AlphaFoldDB" id="T1EZ13"/>
<evidence type="ECO:0000313" key="7">
    <source>
        <dbReference type="EMBL" id="ESO10607.1"/>
    </source>
</evidence>
<keyword evidence="5" id="KW-0676">Redox-active center</keyword>
<keyword evidence="9" id="KW-1185">Reference proteome</keyword>
<accession>T1EZ13</accession>
<dbReference type="InterPro" id="IPR014025">
    <property type="entry name" value="Glutaredoxin_subgr"/>
</dbReference>
<dbReference type="InterPro" id="IPR002109">
    <property type="entry name" value="Glutaredoxin"/>
</dbReference>
<dbReference type="PANTHER" id="PTHR46679">
    <property type="match status" value="1"/>
</dbReference>
<comment type="similarity">
    <text evidence="1">Belongs to the glutaredoxin family.</text>
</comment>
<dbReference type="PROSITE" id="PS51354">
    <property type="entry name" value="GLUTAREDOXIN_2"/>
    <property type="match status" value="1"/>
</dbReference>
<organism evidence="8 9">
    <name type="scientific">Helobdella robusta</name>
    <name type="common">Californian leech</name>
    <dbReference type="NCBI Taxonomy" id="6412"/>
    <lineage>
        <taxon>Eukaryota</taxon>
        <taxon>Metazoa</taxon>
        <taxon>Spiralia</taxon>
        <taxon>Lophotrochozoa</taxon>
        <taxon>Annelida</taxon>
        <taxon>Clitellata</taxon>
        <taxon>Hirudinea</taxon>
        <taxon>Rhynchobdellida</taxon>
        <taxon>Glossiphoniidae</taxon>
        <taxon>Helobdella</taxon>
    </lineage>
</organism>
<dbReference type="STRING" id="6412.T1EZ13"/>
<dbReference type="InParanoid" id="T1EZ13"/>
<dbReference type="Pfam" id="PF00462">
    <property type="entry name" value="Glutaredoxin"/>
    <property type="match status" value="1"/>
</dbReference>
<dbReference type="EMBL" id="AMQM01002674">
    <property type="status" value="NOT_ANNOTATED_CDS"/>
    <property type="molecule type" value="Genomic_DNA"/>
</dbReference>
<dbReference type="GeneID" id="20201813"/>
<evidence type="ECO:0000256" key="1">
    <source>
        <dbReference type="ARBA" id="ARBA00007787"/>
    </source>
</evidence>
<dbReference type="HOGENOM" id="CLU_026126_7_2_1"/>
<evidence type="ECO:0000313" key="9">
    <source>
        <dbReference type="Proteomes" id="UP000015101"/>
    </source>
</evidence>
<dbReference type="EnsemblMetazoa" id="HelroT167113">
    <property type="protein sequence ID" value="HelroP167113"/>
    <property type="gene ID" value="HelroG167113"/>
</dbReference>
<reference evidence="9" key="1">
    <citation type="submission" date="2012-12" db="EMBL/GenBank/DDBJ databases">
        <authorList>
            <person name="Hellsten U."/>
            <person name="Grimwood J."/>
            <person name="Chapman J.A."/>
            <person name="Shapiro H."/>
            <person name="Aerts A."/>
            <person name="Otillar R.P."/>
            <person name="Terry A.Y."/>
            <person name="Boore J.L."/>
            <person name="Simakov O."/>
            <person name="Marletaz F."/>
            <person name="Cho S.-J."/>
            <person name="Edsinger-Gonzales E."/>
            <person name="Havlak P."/>
            <person name="Kuo D.-H."/>
            <person name="Larsson T."/>
            <person name="Lv J."/>
            <person name="Arendt D."/>
            <person name="Savage R."/>
            <person name="Osoegawa K."/>
            <person name="de Jong P."/>
            <person name="Lindberg D.R."/>
            <person name="Seaver E.C."/>
            <person name="Weisblat D.A."/>
            <person name="Putnam N.H."/>
            <person name="Grigoriev I.V."/>
            <person name="Rokhsar D.S."/>
        </authorList>
    </citation>
    <scope>NUCLEOTIDE SEQUENCE</scope>
</reference>
<dbReference type="PANTHER" id="PTHR46679:SF1">
    <property type="entry name" value="GLUTAREDOXIN-2, MITOCHONDRIAL"/>
    <property type="match status" value="1"/>
</dbReference>
<dbReference type="eggNOG" id="KOG1752">
    <property type="taxonomic scope" value="Eukaryota"/>
</dbReference>
<dbReference type="OMA" id="IYTSPLC"/>
<evidence type="ECO:0000259" key="6">
    <source>
        <dbReference type="Pfam" id="PF00462"/>
    </source>
</evidence>
<dbReference type="CDD" id="cd03419">
    <property type="entry name" value="GRX_GRXh_1_2_like"/>
    <property type="match status" value="1"/>
</dbReference>
<dbReference type="PRINTS" id="PR00160">
    <property type="entry name" value="GLUTAREDOXIN"/>
</dbReference>
<reference evidence="7 9" key="2">
    <citation type="journal article" date="2013" name="Nature">
        <title>Insights into bilaterian evolution from three spiralian genomes.</title>
        <authorList>
            <person name="Simakov O."/>
            <person name="Marletaz F."/>
            <person name="Cho S.J."/>
            <person name="Edsinger-Gonzales E."/>
            <person name="Havlak P."/>
            <person name="Hellsten U."/>
            <person name="Kuo D.H."/>
            <person name="Larsson T."/>
            <person name="Lv J."/>
            <person name="Arendt D."/>
            <person name="Savage R."/>
            <person name="Osoegawa K."/>
            <person name="de Jong P."/>
            <person name="Grimwood J."/>
            <person name="Chapman J.A."/>
            <person name="Shapiro H."/>
            <person name="Aerts A."/>
            <person name="Otillar R.P."/>
            <person name="Terry A.Y."/>
            <person name="Boore J.L."/>
            <person name="Grigoriev I.V."/>
            <person name="Lindberg D.R."/>
            <person name="Seaver E.C."/>
            <person name="Weisblat D.A."/>
            <person name="Putnam N.H."/>
            <person name="Rokhsar D.S."/>
        </authorList>
    </citation>
    <scope>NUCLEOTIDE SEQUENCE</scope>
</reference>
<gene>
    <name evidence="8" type="primary">20201813</name>
    <name evidence="7" type="ORF">HELRODRAFT_167113</name>
</gene>
<dbReference type="KEGG" id="hro:HELRODRAFT_167113"/>
<reference evidence="8" key="3">
    <citation type="submission" date="2015-06" db="UniProtKB">
        <authorList>
            <consortium name="EnsemblMetazoa"/>
        </authorList>
    </citation>
    <scope>IDENTIFICATION</scope>
</reference>
<dbReference type="Proteomes" id="UP000015101">
    <property type="component" value="Unassembled WGS sequence"/>
</dbReference>
<protein>
    <recommendedName>
        <fullName evidence="6">Glutaredoxin domain-containing protein</fullName>
    </recommendedName>
</protein>
<dbReference type="GO" id="GO:0005739">
    <property type="term" value="C:mitochondrion"/>
    <property type="evidence" value="ECO:0000318"/>
    <property type="project" value="GO_Central"/>
</dbReference>
<proteinExistence type="inferred from homology"/>
<sequence>MGILGSKETTQGDFISKTIAKNCVVLFIKDSCPFSQDALEIFNKLKIPFCSVSLNQMEDMDKMQQKLGDMTGARTVPRVFINGKSIGGADETLELAQSGKLLEMVKECAPELLKSACKPDFGVKKRN</sequence>
<dbReference type="EMBL" id="KB095858">
    <property type="protein sequence ID" value="ESO10607.1"/>
    <property type="molecule type" value="Genomic_DNA"/>
</dbReference>
<dbReference type="GO" id="GO:0015035">
    <property type="term" value="F:protein-disulfide reductase activity"/>
    <property type="evidence" value="ECO:0000318"/>
    <property type="project" value="GO_Central"/>
</dbReference>
<dbReference type="SUPFAM" id="SSF52833">
    <property type="entry name" value="Thioredoxin-like"/>
    <property type="match status" value="1"/>
</dbReference>
<name>T1EZ13_HELRO</name>
<evidence type="ECO:0000256" key="3">
    <source>
        <dbReference type="ARBA" id="ARBA00022982"/>
    </source>
</evidence>
<evidence type="ECO:0000256" key="5">
    <source>
        <dbReference type="ARBA" id="ARBA00023284"/>
    </source>
</evidence>
<feature type="domain" description="Glutaredoxin" evidence="6">
    <location>
        <begin position="24"/>
        <end position="86"/>
    </location>
</feature>
<dbReference type="OrthoDB" id="418495at2759"/>
<dbReference type="RefSeq" id="XP_009010876.1">
    <property type="nucleotide sequence ID" value="XM_009012628.1"/>
</dbReference>
<evidence type="ECO:0000256" key="4">
    <source>
        <dbReference type="ARBA" id="ARBA00023157"/>
    </source>
</evidence>
<keyword evidence="3" id="KW-0249">Electron transport</keyword>
<dbReference type="InterPro" id="IPR036249">
    <property type="entry name" value="Thioredoxin-like_sf"/>
</dbReference>
<keyword evidence="2" id="KW-0813">Transport</keyword>
<keyword evidence="4" id="KW-1015">Disulfide bond</keyword>